<accession>A0AAU9NA09</accession>
<evidence type="ECO:0000313" key="3">
    <source>
        <dbReference type="EMBL" id="CAH1429793.1"/>
    </source>
</evidence>
<evidence type="ECO:0000256" key="1">
    <source>
        <dbReference type="SAM" id="MobiDB-lite"/>
    </source>
</evidence>
<dbReference type="Pfam" id="PF13410">
    <property type="entry name" value="GST_C_2"/>
    <property type="match status" value="1"/>
</dbReference>
<keyword evidence="4" id="KW-1185">Reference proteome</keyword>
<evidence type="ECO:0000259" key="2">
    <source>
        <dbReference type="PROSITE" id="PS50405"/>
    </source>
</evidence>
<dbReference type="PROSITE" id="PS50405">
    <property type="entry name" value="GST_CTER"/>
    <property type="match status" value="1"/>
</dbReference>
<evidence type="ECO:0000313" key="4">
    <source>
        <dbReference type="Proteomes" id="UP001157418"/>
    </source>
</evidence>
<feature type="region of interest" description="Disordered" evidence="1">
    <location>
        <begin position="364"/>
        <end position="401"/>
    </location>
</feature>
<feature type="domain" description="GST C-terminal" evidence="2">
    <location>
        <begin position="180"/>
        <end position="340"/>
    </location>
</feature>
<dbReference type="SUPFAM" id="SSF47616">
    <property type="entry name" value="GST C-terminal domain-like"/>
    <property type="match status" value="1"/>
</dbReference>
<name>A0AAU9NA09_9ASTR</name>
<gene>
    <name evidence="3" type="ORF">LVIROSA_LOCUS16627</name>
</gene>
<dbReference type="Proteomes" id="UP001157418">
    <property type="component" value="Unassembled WGS sequence"/>
</dbReference>
<dbReference type="PANTHER" id="PTHR45374:SF1">
    <property type="entry name" value="GLUTATHIONE S-TRANSFERASE TCHQD"/>
    <property type="match status" value="1"/>
</dbReference>
<dbReference type="InterPro" id="IPR036282">
    <property type="entry name" value="Glutathione-S-Trfase_C_sf"/>
</dbReference>
<dbReference type="PANTHER" id="PTHR45374">
    <property type="entry name" value="GLUTATHIONE S-TRANSFERASE TCHQD"/>
    <property type="match status" value="1"/>
</dbReference>
<dbReference type="EMBL" id="CAKMRJ010003113">
    <property type="protein sequence ID" value="CAH1429793.1"/>
    <property type="molecule type" value="Genomic_DNA"/>
</dbReference>
<organism evidence="3 4">
    <name type="scientific">Lactuca virosa</name>
    <dbReference type="NCBI Taxonomy" id="75947"/>
    <lineage>
        <taxon>Eukaryota</taxon>
        <taxon>Viridiplantae</taxon>
        <taxon>Streptophyta</taxon>
        <taxon>Embryophyta</taxon>
        <taxon>Tracheophyta</taxon>
        <taxon>Spermatophyta</taxon>
        <taxon>Magnoliopsida</taxon>
        <taxon>eudicotyledons</taxon>
        <taxon>Gunneridae</taxon>
        <taxon>Pentapetalae</taxon>
        <taxon>asterids</taxon>
        <taxon>campanulids</taxon>
        <taxon>Asterales</taxon>
        <taxon>Asteraceae</taxon>
        <taxon>Cichorioideae</taxon>
        <taxon>Cichorieae</taxon>
        <taxon>Lactucinae</taxon>
        <taxon>Lactuca</taxon>
    </lineage>
</organism>
<dbReference type="GO" id="GO:0004364">
    <property type="term" value="F:glutathione transferase activity"/>
    <property type="evidence" value="ECO:0007669"/>
    <property type="project" value="InterPro"/>
</dbReference>
<dbReference type="InterPro" id="IPR010987">
    <property type="entry name" value="Glutathione-S-Trfase_C-like"/>
</dbReference>
<comment type="caution">
    <text evidence="3">The sequence shown here is derived from an EMBL/GenBank/DDBJ whole genome shotgun (WGS) entry which is preliminary data.</text>
</comment>
<protein>
    <recommendedName>
        <fullName evidence="2">GST C-terminal domain-containing protein</fullName>
    </recommendedName>
</protein>
<sequence>MMELEVDPVLFKEHYLINIKFVTWAADIVHYGFHALSNPFPTPSSLEFHILCRFLPLHTLSVSILREPTIQLSNHYRKTLRISRLTVGRLRFVFENSFQLLRRFRVDLEAPDAAVSSPVFNREPESQAGFRRTMNPTAKLPVFQNGSHVIFNTIEIIQYIERIALVSSGSGIITQSSKKVIEWMYKIQEWNPKFFTFSHIPEKYYMSVSKFIRRVIIARMSESPDLATAYHTKLKQAYETEEKLRDPQVLQTSTQHLIRLLDDVEAQLEQTLYLAGDEFTLADVMLVPVLARLGLLGLENDYINCRPKLAEYWRLVQERPSYKKVIGKHFQGWKRQKTLFKTWCIIRMRCLLKRTMQGLCMHSTERIPTRSTPHHTHTSHPTTHTNALLSHPHPSTPMPSQ</sequence>
<reference evidence="3 4" key="1">
    <citation type="submission" date="2022-01" db="EMBL/GenBank/DDBJ databases">
        <authorList>
            <person name="Xiong W."/>
            <person name="Schranz E."/>
        </authorList>
    </citation>
    <scope>NUCLEOTIDE SEQUENCE [LARGE SCALE GENOMIC DNA]</scope>
</reference>
<dbReference type="AlphaFoldDB" id="A0AAU9NA09"/>
<dbReference type="InterPro" id="IPR044617">
    <property type="entry name" value="TCHQD"/>
</dbReference>
<dbReference type="Gene3D" id="1.20.1050.10">
    <property type="match status" value="1"/>
</dbReference>
<proteinExistence type="predicted"/>